<evidence type="ECO:0000259" key="6">
    <source>
        <dbReference type="Pfam" id="PF01258"/>
    </source>
</evidence>
<feature type="zinc finger region" description="dksA C4-type" evidence="4">
    <location>
        <begin position="93"/>
        <end position="117"/>
    </location>
</feature>
<evidence type="ECO:0000256" key="2">
    <source>
        <dbReference type="ARBA" id="ARBA00022771"/>
    </source>
</evidence>
<evidence type="ECO:0000256" key="3">
    <source>
        <dbReference type="ARBA" id="ARBA00022833"/>
    </source>
</evidence>
<protein>
    <recommendedName>
        <fullName evidence="6">Zinc finger DksA/TraR C4-type domain-containing protein</fullName>
    </recommendedName>
</protein>
<keyword evidence="1" id="KW-0479">Metal-binding</keyword>
<feature type="compositionally biased region" description="Acidic residues" evidence="5">
    <location>
        <begin position="140"/>
        <end position="149"/>
    </location>
</feature>
<comment type="caution">
    <text evidence="7">The sequence shown here is derived from an EMBL/GenBank/DDBJ whole genome shotgun (WGS) entry which is preliminary data.</text>
</comment>
<keyword evidence="3" id="KW-0862">Zinc</keyword>
<dbReference type="RefSeq" id="WP_069686046.1">
    <property type="nucleotide sequence ID" value="NZ_BSKO01000001.1"/>
</dbReference>
<evidence type="ECO:0000256" key="5">
    <source>
        <dbReference type="SAM" id="MobiDB-lite"/>
    </source>
</evidence>
<dbReference type="InterPro" id="IPR000962">
    <property type="entry name" value="Znf_DskA_TraR"/>
</dbReference>
<dbReference type="InterPro" id="IPR037187">
    <property type="entry name" value="DnaK_N"/>
</dbReference>
<proteinExistence type="predicted"/>
<organism evidence="7 8">
    <name type="scientific">Oceanobacillus kimchii</name>
    <dbReference type="NCBI Taxonomy" id="746691"/>
    <lineage>
        <taxon>Bacteria</taxon>
        <taxon>Bacillati</taxon>
        <taxon>Bacillota</taxon>
        <taxon>Bacilli</taxon>
        <taxon>Bacillales</taxon>
        <taxon>Bacillaceae</taxon>
        <taxon>Oceanobacillus</taxon>
    </lineage>
</organism>
<dbReference type="SUPFAM" id="SSF57716">
    <property type="entry name" value="Glucocorticoid receptor-like (DNA-binding domain)"/>
    <property type="match status" value="1"/>
</dbReference>
<dbReference type="PANTHER" id="PTHR33823">
    <property type="entry name" value="RNA POLYMERASE-BINDING TRANSCRIPTION FACTOR DKSA-RELATED"/>
    <property type="match status" value="1"/>
</dbReference>
<feature type="compositionally biased region" description="Basic and acidic residues" evidence="5">
    <location>
        <begin position="119"/>
        <end position="130"/>
    </location>
</feature>
<feature type="region of interest" description="Disordered" evidence="5">
    <location>
        <begin position="119"/>
        <end position="176"/>
    </location>
</feature>
<keyword evidence="2" id="KW-0863">Zinc-finger</keyword>
<evidence type="ECO:0000313" key="8">
    <source>
        <dbReference type="Proteomes" id="UP001275436"/>
    </source>
</evidence>
<dbReference type="SUPFAM" id="SSF109635">
    <property type="entry name" value="DnaK suppressor protein DksA, alpha-hairpin domain"/>
    <property type="match status" value="1"/>
</dbReference>
<dbReference type="Gene3D" id="1.20.120.910">
    <property type="entry name" value="DksA, coiled-coil domain"/>
    <property type="match status" value="1"/>
</dbReference>
<dbReference type="InterPro" id="IPR014240">
    <property type="entry name" value="YteA"/>
</dbReference>
<gene>
    <name evidence="7" type="ORF">MACH08_06970</name>
</gene>
<evidence type="ECO:0000256" key="1">
    <source>
        <dbReference type="ARBA" id="ARBA00022723"/>
    </source>
</evidence>
<dbReference type="Proteomes" id="UP001275436">
    <property type="component" value="Unassembled WGS sequence"/>
</dbReference>
<dbReference type="PANTHER" id="PTHR33823:SF4">
    <property type="entry name" value="GENERAL STRESS PROTEIN 16O"/>
    <property type="match status" value="1"/>
</dbReference>
<feature type="domain" description="Zinc finger DksA/TraR C4-type" evidence="6">
    <location>
        <begin position="88"/>
        <end position="116"/>
    </location>
</feature>
<dbReference type="Pfam" id="PF01258">
    <property type="entry name" value="zf-dskA_traR"/>
    <property type="match status" value="1"/>
</dbReference>
<dbReference type="PROSITE" id="PS51128">
    <property type="entry name" value="ZF_DKSA_2"/>
    <property type="match status" value="1"/>
</dbReference>
<name>A0ABQ5TDS6_9BACI</name>
<reference evidence="7 8" key="1">
    <citation type="submission" date="2023-02" db="EMBL/GenBank/DDBJ databases">
        <title>Oceanobacillus kimchii IFOP_LL358 isolated form Alexandrium catenella lab strain.</title>
        <authorList>
            <person name="Gajardo G."/>
            <person name="Ueki S."/>
            <person name="Maruyama F."/>
        </authorList>
    </citation>
    <scope>NUCLEOTIDE SEQUENCE [LARGE SCALE GENOMIC DNA]</scope>
    <source>
        <strain evidence="7 8">IFOP_LL358</strain>
    </source>
</reference>
<evidence type="ECO:0000313" key="7">
    <source>
        <dbReference type="EMBL" id="GLO64913.1"/>
    </source>
</evidence>
<dbReference type="EMBL" id="BSKO01000001">
    <property type="protein sequence ID" value="GLO64913.1"/>
    <property type="molecule type" value="Genomic_DNA"/>
</dbReference>
<evidence type="ECO:0000256" key="4">
    <source>
        <dbReference type="PROSITE-ProRule" id="PRU00510"/>
    </source>
</evidence>
<accession>A0ABQ5TDS6</accession>
<dbReference type="NCBIfam" id="TIGR02890">
    <property type="entry name" value="bacill_yteA"/>
    <property type="match status" value="1"/>
</dbReference>
<keyword evidence="8" id="KW-1185">Reference proteome</keyword>
<sequence>MISKQQQLECKEALLQRQSTLIEQVQKHTFGLDVEFAREDVGELSNYDNHPGDTGTELFEREKDISLQEHTEKELEDINKALHALEEGSYGICTVCGEDIPYERLEAIPTTDRCIEHANEGGRERYRPTEEQSYSPNLNPDEEYEDEQNVYDKEDTWQDVSRYGTSETPSDLYGDHENYDDMYANSEELTEDISDFAAANIYGEFEKVMPNHEKYEADLDEEWN</sequence>